<keyword evidence="2 7" id="KW-0813">Transport</keyword>
<feature type="transmembrane region" description="Helical" evidence="7">
    <location>
        <begin position="12"/>
        <end position="31"/>
    </location>
</feature>
<dbReference type="RefSeq" id="WP_096801329.1">
    <property type="nucleotide sequence ID" value="NZ_CP023563.1"/>
</dbReference>
<keyword evidence="3" id="KW-1003">Cell membrane</keyword>
<accession>A0A291GIL1</accession>
<comment type="subcellular location">
    <subcellularLocation>
        <location evidence="1 7">Cell membrane</location>
        <topology evidence="1 7">Multi-pass membrane protein</topology>
    </subcellularLocation>
</comment>
<dbReference type="Gene3D" id="1.10.3720.10">
    <property type="entry name" value="MetI-like"/>
    <property type="match status" value="1"/>
</dbReference>
<evidence type="ECO:0000313" key="10">
    <source>
        <dbReference type="Proteomes" id="UP000218165"/>
    </source>
</evidence>
<dbReference type="SUPFAM" id="SSF161098">
    <property type="entry name" value="MetI-like"/>
    <property type="match status" value="1"/>
</dbReference>
<dbReference type="InterPro" id="IPR050366">
    <property type="entry name" value="BP-dependent_transpt_permease"/>
</dbReference>
<keyword evidence="6 7" id="KW-0472">Membrane</keyword>
<dbReference type="InterPro" id="IPR000515">
    <property type="entry name" value="MetI-like"/>
</dbReference>
<evidence type="ECO:0000259" key="8">
    <source>
        <dbReference type="PROSITE" id="PS50928"/>
    </source>
</evidence>
<dbReference type="InterPro" id="IPR035906">
    <property type="entry name" value="MetI-like_sf"/>
</dbReference>
<feature type="transmembrane region" description="Helical" evidence="7">
    <location>
        <begin position="245"/>
        <end position="269"/>
    </location>
</feature>
<feature type="transmembrane region" description="Helical" evidence="7">
    <location>
        <begin position="80"/>
        <end position="102"/>
    </location>
</feature>
<dbReference type="EMBL" id="CP023563">
    <property type="protein sequence ID" value="ATG50189.1"/>
    <property type="molecule type" value="Genomic_DNA"/>
</dbReference>
<evidence type="ECO:0000256" key="4">
    <source>
        <dbReference type="ARBA" id="ARBA00022692"/>
    </source>
</evidence>
<evidence type="ECO:0000256" key="6">
    <source>
        <dbReference type="ARBA" id="ARBA00023136"/>
    </source>
</evidence>
<evidence type="ECO:0000256" key="5">
    <source>
        <dbReference type="ARBA" id="ARBA00022989"/>
    </source>
</evidence>
<evidence type="ECO:0000313" key="9">
    <source>
        <dbReference type="EMBL" id="ATG50189.1"/>
    </source>
</evidence>
<gene>
    <name evidence="9" type="ORF">CFK38_00630</name>
</gene>
<evidence type="ECO:0000256" key="2">
    <source>
        <dbReference type="ARBA" id="ARBA00022448"/>
    </source>
</evidence>
<feature type="domain" description="ABC transmembrane type-1" evidence="8">
    <location>
        <begin position="78"/>
        <end position="266"/>
    </location>
</feature>
<reference evidence="10" key="1">
    <citation type="submission" date="2017-09" db="EMBL/GenBank/DDBJ databases">
        <title>Brachybacterium sp. VM2412.</title>
        <authorList>
            <person name="Tak E.J."/>
            <person name="Bae J.-W."/>
        </authorList>
    </citation>
    <scope>NUCLEOTIDE SEQUENCE [LARGE SCALE GENOMIC DNA]</scope>
    <source>
        <strain evidence="10">VM2412</strain>
    </source>
</reference>
<evidence type="ECO:0000256" key="1">
    <source>
        <dbReference type="ARBA" id="ARBA00004651"/>
    </source>
</evidence>
<dbReference type="GO" id="GO:0005886">
    <property type="term" value="C:plasma membrane"/>
    <property type="evidence" value="ECO:0007669"/>
    <property type="project" value="UniProtKB-SubCell"/>
</dbReference>
<dbReference type="OrthoDB" id="6637947at2"/>
<dbReference type="AlphaFoldDB" id="A0A291GIL1"/>
<dbReference type="PROSITE" id="PS50928">
    <property type="entry name" value="ABC_TM1"/>
    <property type="match status" value="1"/>
</dbReference>
<sequence>MRRLLNNRKFAVGMIISLFFLVVALLGPWVVTAIMQVDPRGIDYDAISAPPSAQHLLGTNHVGQDVLAQLIIGARGSVTVGLLSGIIATVIAVLVGTTAGYLGGVPDKAINAVVNVLMTLPGFALLFIIAGYVQEAGILLIAVVIGLLEWPGGARSIRAQTMSLRNRDFTSALRTVGESTPRIIAVEVVPHLGGVISSMFLKAVVAGIFMEASLAFLGLGSTSEITWGTMVSQAQTGGAILRGHWWFFLPPGLAIALIGFATAMINFGLDEITNPQLNARLNARTRQFNREQRRRRALAEAGGPA</sequence>
<keyword evidence="10" id="KW-1185">Reference proteome</keyword>
<feature type="transmembrane region" description="Helical" evidence="7">
    <location>
        <begin position="136"/>
        <end position="157"/>
    </location>
</feature>
<dbReference type="GO" id="GO:0071916">
    <property type="term" value="F:dipeptide transmembrane transporter activity"/>
    <property type="evidence" value="ECO:0007669"/>
    <property type="project" value="TreeGrafter"/>
</dbReference>
<dbReference type="CDD" id="cd06261">
    <property type="entry name" value="TM_PBP2"/>
    <property type="match status" value="1"/>
</dbReference>
<feature type="transmembrane region" description="Helical" evidence="7">
    <location>
        <begin position="109"/>
        <end position="130"/>
    </location>
</feature>
<comment type="similarity">
    <text evidence="7">Belongs to the binding-protein-dependent transport system permease family.</text>
</comment>
<keyword evidence="5 7" id="KW-1133">Transmembrane helix</keyword>
<evidence type="ECO:0000256" key="3">
    <source>
        <dbReference type="ARBA" id="ARBA00022475"/>
    </source>
</evidence>
<name>A0A291GIL1_9MICO</name>
<evidence type="ECO:0000256" key="7">
    <source>
        <dbReference type="RuleBase" id="RU363032"/>
    </source>
</evidence>
<dbReference type="Pfam" id="PF12911">
    <property type="entry name" value="OppC_N"/>
    <property type="match status" value="1"/>
</dbReference>
<dbReference type="Proteomes" id="UP000218165">
    <property type="component" value="Chromosome"/>
</dbReference>
<proteinExistence type="inferred from homology"/>
<organism evidence="9 10">
    <name type="scientific">Brachybacterium vulturis</name>
    <dbReference type="NCBI Taxonomy" id="2017484"/>
    <lineage>
        <taxon>Bacteria</taxon>
        <taxon>Bacillati</taxon>
        <taxon>Actinomycetota</taxon>
        <taxon>Actinomycetes</taxon>
        <taxon>Micrococcales</taxon>
        <taxon>Dermabacteraceae</taxon>
        <taxon>Brachybacterium</taxon>
    </lineage>
</organism>
<keyword evidence="4 7" id="KW-0812">Transmembrane</keyword>
<dbReference type="Pfam" id="PF00528">
    <property type="entry name" value="BPD_transp_1"/>
    <property type="match status" value="1"/>
</dbReference>
<dbReference type="KEGG" id="brz:CFK38_00630"/>
<dbReference type="InterPro" id="IPR025966">
    <property type="entry name" value="OppC_N"/>
</dbReference>
<dbReference type="PANTHER" id="PTHR43386">
    <property type="entry name" value="OLIGOPEPTIDE TRANSPORT SYSTEM PERMEASE PROTEIN APPC"/>
    <property type="match status" value="1"/>
</dbReference>
<dbReference type="PANTHER" id="PTHR43386:SF1">
    <property type="entry name" value="D,D-DIPEPTIDE TRANSPORT SYSTEM PERMEASE PROTEIN DDPC-RELATED"/>
    <property type="match status" value="1"/>
</dbReference>
<protein>
    <submittedName>
        <fullName evidence="9">ABC transporter permease</fullName>
    </submittedName>
</protein>